<keyword evidence="1" id="KW-1133">Transmembrane helix</keyword>
<dbReference type="Proteomes" id="UP000046392">
    <property type="component" value="Unplaced"/>
</dbReference>
<accession>A0A0N5B568</accession>
<keyword evidence="1" id="KW-0472">Membrane</keyword>
<evidence type="ECO:0000313" key="3">
    <source>
        <dbReference type="Proteomes" id="UP000046392"/>
    </source>
</evidence>
<evidence type="ECO:0000313" key="4">
    <source>
        <dbReference type="WBParaSite" id="SPAL_0000121500.1"/>
    </source>
</evidence>
<organism evidence="3 4">
    <name type="scientific">Strongyloides papillosus</name>
    <name type="common">Intestinal threadworm</name>
    <dbReference type="NCBI Taxonomy" id="174720"/>
    <lineage>
        <taxon>Eukaryota</taxon>
        <taxon>Metazoa</taxon>
        <taxon>Ecdysozoa</taxon>
        <taxon>Nematoda</taxon>
        <taxon>Chromadorea</taxon>
        <taxon>Rhabditida</taxon>
        <taxon>Tylenchina</taxon>
        <taxon>Panagrolaimomorpha</taxon>
        <taxon>Strongyloidoidea</taxon>
        <taxon>Strongyloididae</taxon>
        <taxon>Strongyloides</taxon>
    </lineage>
</organism>
<reference evidence="4" key="1">
    <citation type="submission" date="2017-02" db="UniProtKB">
        <authorList>
            <consortium name="WormBaseParasite"/>
        </authorList>
    </citation>
    <scope>IDENTIFICATION</scope>
</reference>
<keyword evidence="2" id="KW-0732">Signal</keyword>
<evidence type="ECO:0000256" key="2">
    <source>
        <dbReference type="SAM" id="SignalP"/>
    </source>
</evidence>
<feature type="chain" id="PRO_5005893790" evidence="2">
    <location>
        <begin position="18"/>
        <end position="305"/>
    </location>
</feature>
<proteinExistence type="predicted"/>
<sequence length="305" mass="35308">MKFTFLFLLIVLPRGKSLSPNTKDDFNLGLEATTKIIIYGMVYFIDKNLISTSNDKNVKDLNITNPYKDMEITDITWLVYPTNIFINKTNNLKKSDINKQWNILNKKIGNLSITVYNRTNEKILHIKNYNYSDWDGFVLIGLFQNSNYINLLEITVEALKKYTDNEDLFNKNLIKLLKDWYIAGKLDFVVVVGDEKSTKILKENLKIKLIGNSTITSTKATETLTTTTKFEKLKKEHDKEVLINPFDNVEIGGVVILLICLSGLMSLFLLNEYQYRKNKNEIKLLRNEQENGTKNEILNNRVLKS</sequence>
<feature type="transmembrane region" description="Helical" evidence="1">
    <location>
        <begin position="251"/>
        <end position="270"/>
    </location>
</feature>
<name>A0A0N5B568_STREA</name>
<evidence type="ECO:0000256" key="1">
    <source>
        <dbReference type="SAM" id="Phobius"/>
    </source>
</evidence>
<protein>
    <submittedName>
        <fullName evidence="4">Peptidase_MA_2 domain-containing protein</fullName>
    </submittedName>
</protein>
<feature type="signal peptide" evidence="2">
    <location>
        <begin position="1"/>
        <end position="17"/>
    </location>
</feature>
<dbReference type="WBParaSite" id="SPAL_0000121500.1">
    <property type="protein sequence ID" value="SPAL_0000121500.1"/>
    <property type="gene ID" value="SPAL_0000121500"/>
</dbReference>
<dbReference type="AlphaFoldDB" id="A0A0N5B568"/>
<keyword evidence="3" id="KW-1185">Reference proteome</keyword>
<keyword evidence="1" id="KW-0812">Transmembrane</keyword>